<dbReference type="SUPFAM" id="SSF54189">
    <property type="entry name" value="Ribosomal proteins S24e, L23 and L15e"/>
    <property type="match status" value="1"/>
</dbReference>
<dbReference type="InterPro" id="IPR001014">
    <property type="entry name" value="Ribosomal_uL23_CS"/>
</dbReference>
<keyword evidence="3 6" id="KW-0694">RNA-binding</keyword>
<evidence type="ECO:0000313" key="9">
    <source>
        <dbReference type="Proteomes" id="UP000229893"/>
    </source>
</evidence>
<organism evidence="8 9">
    <name type="scientific">Candidatus Liptonbacteria bacterium CG11_big_fil_rev_8_21_14_0_20_35_14</name>
    <dbReference type="NCBI Taxonomy" id="1974634"/>
    <lineage>
        <taxon>Bacteria</taxon>
        <taxon>Candidatus Liptoniibacteriota</taxon>
    </lineage>
</organism>
<dbReference type="HAMAP" id="MF_01369_B">
    <property type="entry name" value="Ribosomal_uL23_B"/>
    <property type="match status" value="1"/>
</dbReference>
<dbReference type="Pfam" id="PF00276">
    <property type="entry name" value="Ribosomal_L23"/>
    <property type="match status" value="1"/>
</dbReference>
<evidence type="ECO:0000256" key="2">
    <source>
        <dbReference type="ARBA" id="ARBA00022730"/>
    </source>
</evidence>
<dbReference type="Proteomes" id="UP000229893">
    <property type="component" value="Unassembled WGS sequence"/>
</dbReference>
<comment type="caution">
    <text evidence="8">The sequence shown here is derived from an EMBL/GenBank/DDBJ whole genome shotgun (WGS) entry which is preliminary data.</text>
</comment>
<evidence type="ECO:0000256" key="4">
    <source>
        <dbReference type="ARBA" id="ARBA00022980"/>
    </source>
</evidence>
<dbReference type="GO" id="GO:0005840">
    <property type="term" value="C:ribosome"/>
    <property type="evidence" value="ECO:0007669"/>
    <property type="project" value="UniProtKB-KW"/>
</dbReference>
<dbReference type="InterPro" id="IPR012678">
    <property type="entry name" value="Ribosomal_uL23/eL15/eS24_sf"/>
</dbReference>
<evidence type="ECO:0000256" key="7">
    <source>
        <dbReference type="RuleBase" id="RU003934"/>
    </source>
</evidence>
<proteinExistence type="inferred from homology"/>
<keyword evidence="2 6" id="KW-0699">rRNA-binding</keyword>
<reference evidence="8 9" key="1">
    <citation type="submission" date="2017-09" db="EMBL/GenBank/DDBJ databases">
        <title>Depth-based differentiation of microbial function through sediment-hosted aquifers and enrichment of novel symbionts in the deep terrestrial subsurface.</title>
        <authorList>
            <person name="Probst A.J."/>
            <person name="Ladd B."/>
            <person name="Jarett J.K."/>
            <person name="Geller-Mcgrath D.E."/>
            <person name="Sieber C.M."/>
            <person name="Emerson J.B."/>
            <person name="Anantharaman K."/>
            <person name="Thomas B.C."/>
            <person name="Malmstrom R."/>
            <person name="Stieglmeier M."/>
            <person name="Klingl A."/>
            <person name="Woyke T."/>
            <person name="Ryan C.M."/>
            <person name="Banfield J.F."/>
        </authorList>
    </citation>
    <scope>NUCLEOTIDE SEQUENCE [LARGE SCALE GENOMIC DNA]</scope>
    <source>
        <strain evidence="8">CG11_big_fil_rev_8_21_14_0_20_35_14</strain>
    </source>
</reference>
<dbReference type="NCBIfam" id="NF004363">
    <property type="entry name" value="PRK05738.2-4"/>
    <property type="match status" value="1"/>
</dbReference>
<dbReference type="Gene3D" id="3.30.70.330">
    <property type="match status" value="1"/>
</dbReference>
<dbReference type="GO" id="GO:1990904">
    <property type="term" value="C:ribonucleoprotein complex"/>
    <property type="evidence" value="ECO:0007669"/>
    <property type="project" value="UniProtKB-KW"/>
</dbReference>
<comment type="function">
    <text evidence="6">One of the early assembly proteins it binds 23S rRNA. One of the proteins that surrounds the polypeptide exit tunnel on the outside of the ribosome. Forms the main docking site for trigger factor binding to the ribosome.</text>
</comment>
<keyword evidence="5 6" id="KW-0687">Ribonucleoprotein</keyword>
<evidence type="ECO:0000256" key="6">
    <source>
        <dbReference type="HAMAP-Rule" id="MF_01369"/>
    </source>
</evidence>
<protein>
    <recommendedName>
        <fullName evidence="6">Large ribosomal subunit protein uL23</fullName>
    </recommendedName>
</protein>
<dbReference type="EMBL" id="PCWO01000015">
    <property type="protein sequence ID" value="PIR05074.1"/>
    <property type="molecule type" value="Genomic_DNA"/>
</dbReference>
<dbReference type="PROSITE" id="PS00050">
    <property type="entry name" value="RIBOSOMAL_L23"/>
    <property type="match status" value="1"/>
</dbReference>
<evidence type="ECO:0000256" key="3">
    <source>
        <dbReference type="ARBA" id="ARBA00022884"/>
    </source>
</evidence>
<dbReference type="GO" id="GO:0006412">
    <property type="term" value="P:translation"/>
    <property type="evidence" value="ECO:0007669"/>
    <property type="project" value="UniProtKB-UniRule"/>
</dbReference>
<gene>
    <name evidence="6" type="primary">rplW</name>
    <name evidence="8" type="ORF">COV57_00940</name>
</gene>
<comment type="similarity">
    <text evidence="1 6 7">Belongs to the universal ribosomal protein uL23 family.</text>
</comment>
<dbReference type="InterPro" id="IPR013025">
    <property type="entry name" value="Ribosomal_uL23-like"/>
</dbReference>
<evidence type="ECO:0000256" key="1">
    <source>
        <dbReference type="ARBA" id="ARBA00006700"/>
    </source>
</evidence>
<evidence type="ECO:0000256" key="5">
    <source>
        <dbReference type="ARBA" id="ARBA00023274"/>
    </source>
</evidence>
<sequence length="92" mass="10316">MPTIILKKPHITEKVTALASLHKYVFVVDQSANSSEVKKAVESIYKVKVVKVNMLKKQSRSSRFKRIISKGLNIKKAIVTLKAGDKLDIIPQ</sequence>
<dbReference type="GO" id="GO:0003735">
    <property type="term" value="F:structural constituent of ribosome"/>
    <property type="evidence" value="ECO:0007669"/>
    <property type="project" value="InterPro"/>
</dbReference>
<keyword evidence="4 6" id="KW-0689">Ribosomal protein</keyword>
<dbReference type="PANTHER" id="PTHR11620">
    <property type="entry name" value="60S RIBOSOMAL PROTEIN L23A"/>
    <property type="match status" value="1"/>
</dbReference>
<name>A0A2H0N854_9BACT</name>
<comment type="subunit">
    <text evidence="6">Part of the 50S ribosomal subunit. Contacts protein L29, and trigger factor when it is bound to the ribosome.</text>
</comment>
<dbReference type="AlphaFoldDB" id="A0A2H0N854"/>
<accession>A0A2H0N854</accession>
<evidence type="ECO:0000313" key="8">
    <source>
        <dbReference type="EMBL" id="PIR05074.1"/>
    </source>
</evidence>
<dbReference type="GO" id="GO:0019843">
    <property type="term" value="F:rRNA binding"/>
    <property type="evidence" value="ECO:0007669"/>
    <property type="project" value="UniProtKB-UniRule"/>
</dbReference>
<dbReference type="InterPro" id="IPR012677">
    <property type="entry name" value="Nucleotide-bd_a/b_plait_sf"/>
</dbReference>